<evidence type="ECO:0000256" key="3">
    <source>
        <dbReference type="ARBA" id="ARBA00022801"/>
    </source>
</evidence>
<evidence type="ECO:0000256" key="2">
    <source>
        <dbReference type="ARBA" id="ARBA00022679"/>
    </source>
</evidence>
<keyword evidence="3" id="KW-0378">Hydrolase</keyword>
<organism evidence="7 10">
    <name type="scientific">Didymodactylos carnosus</name>
    <dbReference type="NCBI Taxonomy" id="1234261"/>
    <lineage>
        <taxon>Eukaryota</taxon>
        <taxon>Metazoa</taxon>
        <taxon>Spiralia</taxon>
        <taxon>Gnathifera</taxon>
        <taxon>Rotifera</taxon>
        <taxon>Eurotatoria</taxon>
        <taxon>Bdelloidea</taxon>
        <taxon>Philodinida</taxon>
        <taxon>Philodinidae</taxon>
        <taxon>Didymodactylos</taxon>
    </lineage>
</organism>
<evidence type="ECO:0000313" key="7">
    <source>
        <dbReference type="EMBL" id="CAF1162530.1"/>
    </source>
</evidence>
<proteinExistence type="inferred from homology"/>
<dbReference type="GO" id="GO:0016740">
    <property type="term" value="F:transferase activity"/>
    <property type="evidence" value="ECO:0007669"/>
    <property type="project" value="UniProtKB-KW"/>
</dbReference>
<comment type="similarity">
    <text evidence="1">Belongs to the ADP-ribosyl cyclase family.</text>
</comment>
<dbReference type="Proteomes" id="UP000681722">
    <property type="component" value="Unassembled WGS sequence"/>
</dbReference>
<dbReference type="Gene3D" id="3.40.50.720">
    <property type="entry name" value="NAD(P)-binding Rossmann-like Domain"/>
    <property type="match status" value="1"/>
</dbReference>
<evidence type="ECO:0000256" key="4">
    <source>
        <dbReference type="ARBA" id="ARBA00023027"/>
    </source>
</evidence>
<dbReference type="GO" id="GO:0005886">
    <property type="term" value="C:plasma membrane"/>
    <property type="evidence" value="ECO:0007669"/>
    <property type="project" value="TreeGrafter"/>
</dbReference>
<dbReference type="GO" id="GO:0016849">
    <property type="term" value="F:phosphorus-oxygen lyase activity"/>
    <property type="evidence" value="ECO:0007669"/>
    <property type="project" value="TreeGrafter"/>
</dbReference>
<dbReference type="InterPro" id="IPR003193">
    <property type="entry name" value="ADP-ribosyl_cyclase"/>
</dbReference>
<dbReference type="EMBL" id="CAJNOK010005325">
    <property type="protein sequence ID" value="CAF0968635.1"/>
    <property type="molecule type" value="Genomic_DNA"/>
</dbReference>
<evidence type="ECO:0000313" key="9">
    <source>
        <dbReference type="EMBL" id="CAF3926063.1"/>
    </source>
</evidence>
<dbReference type="EMBL" id="CAJNOQ010007259">
    <property type="protein sequence ID" value="CAF1162530.1"/>
    <property type="molecule type" value="Genomic_DNA"/>
</dbReference>
<keyword evidence="4" id="KW-0520">NAD</keyword>
<protein>
    <recommendedName>
        <fullName evidence="11">ADP-ribosyl cyclase/cyclic ADP-ribose hydrolase</fullName>
    </recommendedName>
</protein>
<name>A0A814TKA1_9BILA</name>
<dbReference type="AlphaFoldDB" id="A0A814TKA1"/>
<dbReference type="Proteomes" id="UP000677228">
    <property type="component" value="Unassembled WGS sequence"/>
</dbReference>
<dbReference type="GO" id="GO:0061809">
    <property type="term" value="F:NAD+ nucleosidase activity, cyclic ADP-ribose generating"/>
    <property type="evidence" value="ECO:0007669"/>
    <property type="project" value="InterPro"/>
</dbReference>
<dbReference type="OrthoDB" id="10028716at2759"/>
<evidence type="ECO:0000313" key="10">
    <source>
        <dbReference type="Proteomes" id="UP000663829"/>
    </source>
</evidence>
<dbReference type="Proteomes" id="UP000682733">
    <property type="component" value="Unassembled WGS sequence"/>
</dbReference>
<gene>
    <name evidence="7" type="ORF">GPM918_LOCUS21752</name>
    <name evidence="6" type="ORF">OVA965_LOCUS12982</name>
    <name evidence="9" type="ORF">SRO942_LOCUS21749</name>
    <name evidence="8" type="ORF">TMI583_LOCUS12984</name>
</gene>
<dbReference type="EMBL" id="CAJOBC010007258">
    <property type="protein sequence ID" value="CAF3926063.1"/>
    <property type="molecule type" value="Genomic_DNA"/>
</dbReference>
<evidence type="ECO:0000256" key="1">
    <source>
        <dbReference type="ARBA" id="ARBA00005406"/>
    </source>
</evidence>
<sequence length="271" mass="30592">MIGRCYEYEYVKHSLDLTDGMPVKYCDNLYEIFVSAAGFKPVCKLDMSTYEAFFRQAHHGAHIINRAIFWSGTYDVAHGYAAQGKHFITLEDTLGAYMANGLKWCGKFPSRSPFDYDSCPQKCDDDQWSDAAFWSTASAQFAAHAAGEIFVVLNGTRTSGAFTNTSYFTLYELPNLTQRGPYRVTKVNVLLLHGPDLPIYEKCGEKSLITLEKAVISLGFKYTCTDDPDELLLIMCGLDWQARECQIARKVLHDAWQKKLNSIPRLLDQVG</sequence>
<evidence type="ECO:0000313" key="8">
    <source>
        <dbReference type="EMBL" id="CAF3740231.1"/>
    </source>
</evidence>
<accession>A0A814TKA1</accession>
<comment type="caution">
    <text evidence="7">The sequence shown here is derived from an EMBL/GenBank/DDBJ whole genome shotgun (WGS) entry which is preliminary data.</text>
</comment>
<dbReference type="PANTHER" id="PTHR10912:SF7">
    <property type="entry name" value="ADP-RIBOSYL CYCLASE_CYCLIC ADP-RIBOSE HYDROLASE"/>
    <property type="match status" value="1"/>
</dbReference>
<keyword evidence="5" id="KW-1015">Disulfide bond</keyword>
<dbReference type="EMBL" id="CAJOBA010005329">
    <property type="protein sequence ID" value="CAF3740231.1"/>
    <property type="molecule type" value="Genomic_DNA"/>
</dbReference>
<dbReference type="Pfam" id="PF02267">
    <property type="entry name" value="Rib_hydrolayse"/>
    <property type="match status" value="1"/>
</dbReference>
<evidence type="ECO:0000256" key="5">
    <source>
        <dbReference type="ARBA" id="ARBA00023157"/>
    </source>
</evidence>
<keyword evidence="10" id="KW-1185">Reference proteome</keyword>
<reference evidence="7" key="1">
    <citation type="submission" date="2021-02" db="EMBL/GenBank/DDBJ databases">
        <authorList>
            <person name="Nowell W R."/>
        </authorList>
    </citation>
    <scope>NUCLEOTIDE SEQUENCE</scope>
</reference>
<evidence type="ECO:0008006" key="11">
    <source>
        <dbReference type="Google" id="ProtNLM"/>
    </source>
</evidence>
<dbReference type="Gene3D" id="1.20.82.10">
    <property type="entry name" value="ADP Ribosyl Cyclase, Chain A, domain 1"/>
    <property type="match status" value="1"/>
</dbReference>
<evidence type="ECO:0000313" key="6">
    <source>
        <dbReference type="EMBL" id="CAF0968635.1"/>
    </source>
</evidence>
<keyword evidence="2" id="KW-0808">Transferase</keyword>
<dbReference type="SUPFAM" id="SSF52309">
    <property type="entry name" value="N-(deoxy)ribosyltransferase-like"/>
    <property type="match status" value="1"/>
</dbReference>
<dbReference type="Proteomes" id="UP000663829">
    <property type="component" value="Unassembled WGS sequence"/>
</dbReference>
<dbReference type="PANTHER" id="PTHR10912">
    <property type="entry name" value="ADP-RIBOSYL CYCLASE"/>
    <property type="match status" value="1"/>
</dbReference>